<reference evidence="1 2" key="1">
    <citation type="submission" date="2014-04" db="EMBL/GenBank/DDBJ databases">
        <authorList>
            <consortium name="DOE Joint Genome Institute"/>
            <person name="Kuo A."/>
            <person name="Tarkka M."/>
            <person name="Buscot F."/>
            <person name="Kohler A."/>
            <person name="Nagy L.G."/>
            <person name="Floudas D."/>
            <person name="Copeland A."/>
            <person name="Barry K.W."/>
            <person name="Cichocki N."/>
            <person name="Veneault-Fourrey C."/>
            <person name="LaButti K."/>
            <person name="Lindquist E.A."/>
            <person name="Lipzen A."/>
            <person name="Lundell T."/>
            <person name="Morin E."/>
            <person name="Murat C."/>
            <person name="Sun H."/>
            <person name="Tunlid A."/>
            <person name="Henrissat B."/>
            <person name="Grigoriev I.V."/>
            <person name="Hibbett D.S."/>
            <person name="Martin F."/>
            <person name="Nordberg H.P."/>
            <person name="Cantor M.N."/>
            <person name="Hua S.X."/>
        </authorList>
    </citation>
    <scope>NUCLEOTIDE SEQUENCE [LARGE SCALE GENOMIC DNA]</scope>
    <source>
        <strain evidence="1 2">F 1598</strain>
    </source>
</reference>
<reference evidence="2" key="2">
    <citation type="submission" date="2015-01" db="EMBL/GenBank/DDBJ databases">
        <title>Evolutionary Origins and Diversification of the Mycorrhizal Mutualists.</title>
        <authorList>
            <consortium name="DOE Joint Genome Institute"/>
            <consortium name="Mycorrhizal Genomics Consortium"/>
            <person name="Kohler A."/>
            <person name="Kuo A."/>
            <person name="Nagy L.G."/>
            <person name="Floudas D."/>
            <person name="Copeland A."/>
            <person name="Barry K.W."/>
            <person name="Cichocki N."/>
            <person name="Veneault-Fourrey C."/>
            <person name="LaButti K."/>
            <person name="Lindquist E.A."/>
            <person name="Lipzen A."/>
            <person name="Lundell T."/>
            <person name="Morin E."/>
            <person name="Murat C."/>
            <person name="Riley R."/>
            <person name="Ohm R."/>
            <person name="Sun H."/>
            <person name="Tunlid A."/>
            <person name="Henrissat B."/>
            <person name="Grigoriev I.V."/>
            <person name="Hibbett D.S."/>
            <person name="Martin F."/>
        </authorList>
    </citation>
    <scope>NUCLEOTIDE SEQUENCE [LARGE SCALE GENOMIC DNA]</scope>
    <source>
        <strain evidence="2">F 1598</strain>
    </source>
</reference>
<evidence type="ECO:0000313" key="2">
    <source>
        <dbReference type="Proteomes" id="UP000054166"/>
    </source>
</evidence>
<dbReference type="Proteomes" id="UP000054166">
    <property type="component" value="Unassembled WGS sequence"/>
</dbReference>
<dbReference type="EMBL" id="KN832980">
    <property type="protein sequence ID" value="KIM86906.1"/>
    <property type="molecule type" value="Genomic_DNA"/>
</dbReference>
<gene>
    <name evidence="1" type="ORF">PILCRDRAFT_291953</name>
</gene>
<keyword evidence="2" id="KW-1185">Reference proteome</keyword>
<name>A0A0C3G8C8_PILCF</name>
<dbReference type="HOGENOM" id="CLU_1787541_0_0_1"/>
<accession>A0A0C3G8C8</accession>
<dbReference type="InParanoid" id="A0A0C3G8C8"/>
<organism evidence="1 2">
    <name type="scientific">Piloderma croceum (strain F 1598)</name>
    <dbReference type="NCBI Taxonomy" id="765440"/>
    <lineage>
        <taxon>Eukaryota</taxon>
        <taxon>Fungi</taxon>
        <taxon>Dikarya</taxon>
        <taxon>Basidiomycota</taxon>
        <taxon>Agaricomycotina</taxon>
        <taxon>Agaricomycetes</taxon>
        <taxon>Agaricomycetidae</taxon>
        <taxon>Atheliales</taxon>
        <taxon>Atheliaceae</taxon>
        <taxon>Piloderma</taxon>
    </lineage>
</organism>
<proteinExistence type="predicted"/>
<protein>
    <submittedName>
        <fullName evidence="1">Uncharacterized protein</fullName>
    </submittedName>
</protein>
<evidence type="ECO:0000313" key="1">
    <source>
        <dbReference type="EMBL" id="KIM86906.1"/>
    </source>
</evidence>
<sequence>MIFCIVGVHSCPRFSNDAKGGPFTNTESTGVGPKPRRYDHEPWIMMLQPLLRRRNLCDWMQGRGCIQTWMSATWNPMFQDALLPRQGASQEHQTTPGTVRQPFPLQAPPSCYLVATKQVAGFVEISLIRTARCLPSSCNRRAAWK</sequence>
<dbReference type="AlphaFoldDB" id="A0A0C3G8C8"/>